<organism evidence="1 2">
    <name type="scientific">Xanthocytophaga flava</name>
    <dbReference type="NCBI Taxonomy" id="3048013"/>
    <lineage>
        <taxon>Bacteria</taxon>
        <taxon>Pseudomonadati</taxon>
        <taxon>Bacteroidota</taxon>
        <taxon>Cytophagia</taxon>
        <taxon>Cytophagales</taxon>
        <taxon>Rhodocytophagaceae</taxon>
        <taxon>Xanthocytophaga</taxon>
    </lineage>
</organism>
<proteinExistence type="predicted"/>
<evidence type="ECO:0000313" key="1">
    <source>
        <dbReference type="EMBL" id="MDJ1494192.1"/>
    </source>
</evidence>
<dbReference type="Proteomes" id="UP001228581">
    <property type="component" value="Unassembled WGS sequence"/>
</dbReference>
<name>A0ABT7CKC3_9BACT</name>
<protein>
    <submittedName>
        <fullName evidence="1">Uncharacterized protein</fullName>
    </submittedName>
</protein>
<comment type="caution">
    <text evidence="1">The sequence shown here is derived from an EMBL/GenBank/DDBJ whole genome shotgun (WGS) entry which is preliminary data.</text>
</comment>
<keyword evidence="2" id="KW-1185">Reference proteome</keyword>
<accession>A0ABT7CKC3</accession>
<evidence type="ECO:0000313" key="2">
    <source>
        <dbReference type="Proteomes" id="UP001228581"/>
    </source>
</evidence>
<reference evidence="1 2" key="1">
    <citation type="submission" date="2023-05" db="EMBL/GenBank/DDBJ databases">
        <authorList>
            <person name="Zhang X."/>
        </authorList>
    </citation>
    <scope>NUCLEOTIDE SEQUENCE [LARGE SCALE GENOMIC DNA]</scope>
    <source>
        <strain evidence="1 2">DM2B3-1</strain>
    </source>
</reference>
<dbReference type="EMBL" id="JASJOT010000008">
    <property type="protein sequence ID" value="MDJ1494192.1"/>
    <property type="molecule type" value="Genomic_DNA"/>
</dbReference>
<dbReference type="RefSeq" id="WP_313997142.1">
    <property type="nucleotide sequence ID" value="NZ_JASJOT010000008.1"/>
</dbReference>
<gene>
    <name evidence="1" type="ORF">QNI19_14710</name>
</gene>
<sequence length="83" mass="9675">MKIKGKSEEEVILCIIGAIKLPKRKRGVFKGISGYKRHDKALDRLHKKGIIDFDNDRIAFFTIRGFEALQNWWRENYKPALSA</sequence>